<organism evidence="3 4">
    <name type="scientific">Granulicella cerasi</name>
    <dbReference type="NCBI Taxonomy" id="741063"/>
    <lineage>
        <taxon>Bacteria</taxon>
        <taxon>Pseudomonadati</taxon>
        <taxon>Acidobacteriota</taxon>
        <taxon>Terriglobia</taxon>
        <taxon>Terriglobales</taxon>
        <taxon>Acidobacteriaceae</taxon>
        <taxon>Granulicella</taxon>
    </lineage>
</organism>
<dbReference type="PROSITE" id="PS51257">
    <property type="entry name" value="PROKAR_LIPOPROTEIN"/>
    <property type="match status" value="1"/>
</dbReference>
<comment type="caution">
    <text evidence="3">The sequence shown here is derived from an EMBL/GenBank/DDBJ whole genome shotgun (WGS) entry which is preliminary data.</text>
</comment>
<feature type="compositionally biased region" description="Low complexity" evidence="1">
    <location>
        <begin position="64"/>
        <end position="77"/>
    </location>
</feature>
<sequence length="308" mass="30896">MFKTKIQFAACAALLALGMATGCKSDQEKALEQAKAAAASTNTAQQIQYVDGNGDTVTTVVQPPVAGQTQQITTTTTPPAPGPKPAKTNPVVTPYGAAPLAANAANAAGPVPTDGSQTTTTVAPAATNGAAPVTAPAAFNATVPAGTSLAIRINERIDVKHTPAGSHFTGEVAEPVVLNGNVVIPRGVPVRGRVDASHRRGHFKGASVLELRLTSMTLGGNEYALDTHDNVHTKKGKGKRTAGWIGGMTGAGMLIGGIASGGVGLAIGAASGAGAGTLIAGTTGNRDIVIPAESIQHFRLADDLVVQH</sequence>
<feature type="signal peptide" evidence="2">
    <location>
        <begin position="1"/>
        <end position="25"/>
    </location>
</feature>
<gene>
    <name evidence="3" type="ORF">ACFQBQ_14140</name>
</gene>
<evidence type="ECO:0000256" key="1">
    <source>
        <dbReference type="SAM" id="MobiDB-lite"/>
    </source>
</evidence>
<protein>
    <submittedName>
        <fullName evidence="3">Uncharacterized protein</fullName>
    </submittedName>
</protein>
<accession>A0ABW1ZB50</accession>
<evidence type="ECO:0000256" key="2">
    <source>
        <dbReference type="SAM" id="SignalP"/>
    </source>
</evidence>
<dbReference type="Proteomes" id="UP001596391">
    <property type="component" value="Unassembled WGS sequence"/>
</dbReference>
<keyword evidence="4" id="KW-1185">Reference proteome</keyword>
<dbReference type="RefSeq" id="WP_263370357.1">
    <property type="nucleotide sequence ID" value="NZ_JAGSYD010000001.1"/>
</dbReference>
<evidence type="ECO:0000313" key="4">
    <source>
        <dbReference type="Proteomes" id="UP001596391"/>
    </source>
</evidence>
<feature type="chain" id="PRO_5046792983" evidence="2">
    <location>
        <begin position="26"/>
        <end position="308"/>
    </location>
</feature>
<feature type="region of interest" description="Disordered" evidence="1">
    <location>
        <begin position="64"/>
        <end position="94"/>
    </location>
</feature>
<name>A0ABW1ZB50_9BACT</name>
<keyword evidence="2" id="KW-0732">Signal</keyword>
<proteinExistence type="predicted"/>
<dbReference type="EMBL" id="JBHSWI010000001">
    <property type="protein sequence ID" value="MFC6646705.1"/>
    <property type="molecule type" value="Genomic_DNA"/>
</dbReference>
<evidence type="ECO:0000313" key="3">
    <source>
        <dbReference type="EMBL" id="MFC6646705.1"/>
    </source>
</evidence>
<reference evidence="4" key="1">
    <citation type="journal article" date="2019" name="Int. J. Syst. Evol. Microbiol.">
        <title>The Global Catalogue of Microorganisms (GCM) 10K type strain sequencing project: providing services to taxonomists for standard genome sequencing and annotation.</title>
        <authorList>
            <consortium name="The Broad Institute Genomics Platform"/>
            <consortium name="The Broad Institute Genome Sequencing Center for Infectious Disease"/>
            <person name="Wu L."/>
            <person name="Ma J."/>
        </authorList>
    </citation>
    <scope>NUCLEOTIDE SEQUENCE [LARGE SCALE GENOMIC DNA]</scope>
    <source>
        <strain evidence="4">CGMCC 1.16026</strain>
    </source>
</reference>